<dbReference type="OrthoDB" id="6267411at2759"/>
<dbReference type="InterPro" id="IPR035979">
    <property type="entry name" value="RBD_domain_sf"/>
</dbReference>
<dbReference type="SUPFAM" id="SSF54928">
    <property type="entry name" value="RNA-binding domain, RBD"/>
    <property type="match status" value="1"/>
</dbReference>
<proteinExistence type="predicted"/>
<dbReference type="Gene3D" id="3.30.70.330">
    <property type="match status" value="2"/>
</dbReference>
<dbReference type="EMBL" id="JTDE01000305">
    <property type="protein sequence ID" value="KAF7261645.1"/>
    <property type="molecule type" value="Genomic_DNA"/>
</dbReference>
<organism evidence="1 2">
    <name type="scientific">Paragonimus skrjabini miyazakii</name>
    <dbReference type="NCBI Taxonomy" id="59628"/>
    <lineage>
        <taxon>Eukaryota</taxon>
        <taxon>Metazoa</taxon>
        <taxon>Spiralia</taxon>
        <taxon>Lophotrochozoa</taxon>
        <taxon>Platyhelminthes</taxon>
        <taxon>Trematoda</taxon>
        <taxon>Digenea</taxon>
        <taxon>Plagiorchiida</taxon>
        <taxon>Troglotremata</taxon>
        <taxon>Troglotrematidae</taxon>
        <taxon>Paragonimus</taxon>
    </lineage>
</organism>
<reference evidence="1" key="1">
    <citation type="submission" date="2019-07" db="EMBL/GenBank/DDBJ databases">
        <title>Annotation for the trematode Paragonimus miyazaki's.</title>
        <authorList>
            <person name="Choi Y.-J."/>
        </authorList>
    </citation>
    <scope>NUCLEOTIDE SEQUENCE</scope>
    <source>
        <strain evidence="1">Japan</strain>
    </source>
</reference>
<evidence type="ECO:0000313" key="1">
    <source>
        <dbReference type="EMBL" id="KAF7261645.1"/>
    </source>
</evidence>
<dbReference type="GO" id="GO:0003676">
    <property type="term" value="F:nucleic acid binding"/>
    <property type="evidence" value="ECO:0007669"/>
    <property type="project" value="InterPro"/>
</dbReference>
<dbReference type="AlphaFoldDB" id="A0A8S9Z2J4"/>
<dbReference type="CDD" id="cd00590">
    <property type="entry name" value="RRM_SF"/>
    <property type="match status" value="1"/>
</dbReference>
<accession>A0A8S9Z2J4</accession>
<dbReference type="InterPro" id="IPR012677">
    <property type="entry name" value="Nucleotide-bd_a/b_plait_sf"/>
</dbReference>
<comment type="caution">
    <text evidence="1">The sequence shown here is derived from an EMBL/GenBank/DDBJ whole genome shotgun (WGS) entry which is preliminary data.</text>
</comment>
<evidence type="ECO:0000313" key="2">
    <source>
        <dbReference type="Proteomes" id="UP000822476"/>
    </source>
</evidence>
<protein>
    <recommendedName>
        <fullName evidence="3">RRM domain-containing protein</fullName>
    </recommendedName>
</protein>
<keyword evidence="2" id="KW-1185">Reference proteome</keyword>
<name>A0A8S9Z2J4_9TREM</name>
<evidence type="ECO:0008006" key="3">
    <source>
        <dbReference type="Google" id="ProtNLM"/>
    </source>
</evidence>
<dbReference type="Proteomes" id="UP000822476">
    <property type="component" value="Unassembled WGS sequence"/>
</dbReference>
<gene>
    <name evidence="1" type="ORF">EG68_00905</name>
</gene>
<sequence>MQFIRLDGSKDAIARLLLGNTAKSVFVTGIPKSIMMELLKSKLPTSCVPTSTRLLSTGPKNKFFNAAYLSFDSNESAAETFRVLSNVVLDYHTLRITFAKEVNTSEVHVSGDSRGKTKCIMACQLPPNLTESQLKSLFSNAIKFKILEKQ</sequence>